<reference evidence="1" key="1">
    <citation type="submission" date="2018-05" db="EMBL/GenBank/DDBJ databases">
        <authorList>
            <person name="Lanie J.A."/>
            <person name="Ng W.-L."/>
            <person name="Kazmierczak K.M."/>
            <person name="Andrzejewski T.M."/>
            <person name="Davidsen T.M."/>
            <person name="Wayne K.J."/>
            <person name="Tettelin H."/>
            <person name="Glass J.I."/>
            <person name="Rusch D."/>
            <person name="Podicherti R."/>
            <person name="Tsui H.-C.T."/>
            <person name="Winkler M.E."/>
        </authorList>
    </citation>
    <scope>NUCLEOTIDE SEQUENCE</scope>
</reference>
<dbReference type="AlphaFoldDB" id="A0A382BGP1"/>
<gene>
    <name evidence="1" type="ORF">METZ01_LOCUS165201</name>
</gene>
<evidence type="ECO:0000313" key="1">
    <source>
        <dbReference type="EMBL" id="SVB12347.1"/>
    </source>
</evidence>
<organism evidence="1">
    <name type="scientific">marine metagenome</name>
    <dbReference type="NCBI Taxonomy" id="408172"/>
    <lineage>
        <taxon>unclassified sequences</taxon>
        <taxon>metagenomes</taxon>
        <taxon>ecological metagenomes</taxon>
    </lineage>
</organism>
<feature type="non-terminal residue" evidence="1">
    <location>
        <position position="26"/>
    </location>
</feature>
<accession>A0A382BGP1</accession>
<sequence>VLLERDVPLGVGAFLVGIIDEQLAVH</sequence>
<protein>
    <submittedName>
        <fullName evidence="1">Uncharacterized protein</fullName>
    </submittedName>
</protein>
<feature type="non-terminal residue" evidence="1">
    <location>
        <position position="1"/>
    </location>
</feature>
<dbReference type="EMBL" id="UINC01029508">
    <property type="protein sequence ID" value="SVB12347.1"/>
    <property type="molecule type" value="Genomic_DNA"/>
</dbReference>
<proteinExistence type="predicted"/>
<name>A0A382BGP1_9ZZZZ</name>